<keyword evidence="3" id="KW-0326">Glycosidase</keyword>
<dbReference type="RefSeq" id="XP_007671755.1">
    <property type="nucleotide sequence ID" value="XM_007673565.1"/>
</dbReference>
<dbReference type="InterPro" id="IPR023186">
    <property type="entry name" value="IUNH"/>
</dbReference>
<dbReference type="OrthoDB" id="432381at2759"/>
<dbReference type="Pfam" id="PF01156">
    <property type="entry name" value="IU_nuc_hydro"/>
    <property type="match status" value="1"/>
</dbReference>
<dbReference type="GO" id="GO:0070635">
    <property type="term" value="F:nicotinamide riboside hydrolase activity"/>
    <property type="evidence" value="ECO:0007669"/>
    <property type="project" value="EnsemblFungi"/>
</dbReference>
<protein>
    <recommendedName>
        <fullName evidence="4">Inosine/uridine-preferring nucleoside hydrolase domain-containing protein</fullName>
    </recommendedName>
</protein>
<dbReference type="EMBL" id="KB445550">
    <property type="protein sequence ID" value="EMD00571.1"/>
    <property type="molecule type" value="Genomic_DNA"/>
</dbReference>
<evidence type="ECO:0000256" key="2">
    <source>
        <dbReference type="ARBA" id="ARBA00022801"/>
    </source>
</evidence>
<evidence type="ECO:0000256" key="1">
    <source>
        <dbReference type="ARBA" id="ARBA00009176"/>
    </source>
</evidence>
<comment type="similarity">
    <text evidence="1">Belongs to the IUNH family.</text>
</comment>
<dbReference type="KEGG" id="bcom:BAUCODRAFT_118325"/>
<dbReference type="GO" id="GO:0045437">
    <property type="term" value="F:uridine nucleosidase activity"/>
    <property type="evidence" value="ECO:0007669"/>
    <property type="project" value="EnsemblFungi"/>
</dbReference>
<dbReference type="STRING" id="717646.M2NMY9"/>
<dbReference type="GO" id="GO:0006218">
    <property type="term" value="P:uridine catabolic process"/>
    <property type="evidence" value="ECO:0007669"/>
    <property type="project" value="EnsemblFungi"/>
</dbReference>
<evidence type="ECO:0000256" key="3">
    <source>
        <dbReference type="ARBA" id="ARBA00023295"/>
    </source>
</evidence>
<dbReference type="InterPro" id="IPR036452">
    <property type="entry name" value="Ribo_hydro-like"/>
</dbReference>
<organism evidence="5 6">
    <name type="scientific">Baudoinia panamericana (strain UAMH 10762)</name>
    <name type="common">Angels' share fungus</name>
    <name type="synonym">Baudoinia compniacensis (strain UAMH 10762)</name>
    <dbReference type="NCBI Taxonomy" id="717646"/>
    <lineage>
        <taxon>Eukaryota</taxon>
        <taxon>Fungi</taxon>
        <taxon>Dikarya</taxon>
        <taxon>Ascomycota</taxon>
        <taxon>Pezizomycotina</taxon>
        <taxon>Dothideomycetes</taxon>
        <taxon>Dothideomycetidae</taxon>
        <taxon>Mycosphaerellales</taxon>
        <taxon>Teratosphaeriaceae</taxon>
        <taxon>Baudoinia</taxon>
    </lineage>
</organism>
<evidence type="ECO:0000313" key="5">
    <source>
        <dbReference type="EMBL" id="EMD00571.1"/>
    </source>
</evidence>
<gene>
    <name evidence="5" type="ORF">BAUCODRAFT_118325</name>
</gene>
<dbReference type="OMA" id="WVGVETK"/>
<sequence length="387" mass="41351">MGVNEQTPLWLDCDTGHDDALAILLAGHSPEVRLLGISTVFGNASLKHTTYNTRAILQAIDRTDVPVYEGAQKPLLRDPLHAPAIHGESGLDGTTCLPEPIVPVMKDMSAIDAMYVSLSSEPVGTPWLVATGSLTNVATLFKRHPDLASHLGGLSIMGGAVGGNFTSAPMGRVLGKGLRFGNHTATAEFNIYCDPEAAQSVFGNPVLAVKTVLVPLDLSHQFLATRAVQMGLLFGIGTPAHREPTSAAASPIRRLYFEILTFFAGSYAEVFGMTEGPPVHDPLAVAAAVRPDLFHCNVAGRKGPYEEERFQVSVVTEGEHGSSSDILNGPSQCGRTLIQPLPYGLPGTKVPRGCETQVLWGMIEACLRAVEERMQPRSHRHHASTKA</sequence>
<dbReference type="GO" id="GO:0006216">
    <property type="term" value="P:cytidine catabolic process"/>
    <property type="evidence" value="ECO:0007669"/>
    <property type="project" value="EnsemblFungi"/>
</dbReference>
<keyword evidence="2" id="KW-0378">Hydrolase</keyword>
<dbReference type="CDD" id="cd02651">
    <property type="entry name" value="nuc_hydro_IU_UC_XIUA"/>
    <property type="match status" value="1"/>
</dbReference>
<dbReference type="PANTHER" id="PTHR12304">
    <property type="entry name" value="INOSINE-URIDINE PREFERRING NUCLEOSIDE HYDROLASE"/>
    <property type="match status" value="1"/>
</dbReference>
<evidence type="ECO:0000259" key="4">
    <source>
        <dbReference type="Pfam" id="PF01156"/>
    </source>
</evidence>
<dbReference type="Proteomes" id="UP000011761">
    <property type="component" value="Unassembled WGS sequence"/>
</dbReference>
<evidence type="ECO:0000313" key="6">
    <source>
        <dbReference type="Proteomes" id="UP000011761"/>
    </source>
</evidence>
<proteinExistence type="inferred from homology"/>
<dbReference type="GO" id="GO:0006152">
    <property type="term" value="P:purine nucleoside catabolic process"/>
    <property type="evidence" value="ECO:0007669"/>
    <property type="project" value="TreeGrafter"/>
</dbReference>
<dbReference type="PANTHER" id="PTHR12304:SF4">
    <property type="entry name" value="URIDINE NUCLEOSIDASE"/>
    <property type="match status" value="1"/>
</dbReference>
<accession>M2NMY9</accession>
<keyword evidence="6" id="KW-1185">Reference proteome</keyword>
<dbReference type="GO" id="GO:0034355">
    <property type="term" value="P:NAD+ biosynthetic process via the salvage pathway"/>
    <property type="evidence" value="ECO:0007669"/>
    <property type="project" value="EnsemblFungi"/>
</dbReference>
<feature type="domain" description="Inosine/uridine-preferring nucleoside hydrolase" evidence="4">
    <location>
        <begin position="9"/>
        <end position="320"/>
    </location>
</feature>
<dbReference type="SUPFAM" id="SSF53590">
    <property type="entry name" value="Nucleoside hydrolase"/>
    <property type="match status" value="1"/>
</dbReference>
<reference evidence="5 6" key="1">
    <citation type="journal article" date="2012" name="PLoS Pathog.">
        <title>Diverse lifestyles and strategies of plant pathogenesis encoded in the genomes of eighteen Dothideomycetes fungi.</title>
        <authorList>
            <person name="Ohm R.A."/>
            <person name="Feau N."/>
            <person name="Henrissat B."/>
            <person name="Schoch C.L."/>
            <person name="Horwitz B.A."/>
            <person name="Barry K.W."/>
            <person name="Condon B.J."/>
            <person name="Copeland A.C."/>
            <person name="Dhillon B."/>
            <person name="Glaser F."/>
            <person name="Hesse C.N."/>
            <person name="Kosti I."/>
            <person name="LaButti K."/>
            <person name="Lindquist E.A."/>
            <person name="Lucas S."/>
            <person name="Salamov A.A."/>
            <person name="Bradshaw R.E."/>
            <person name="Ciuffetti L."/>
            <person name="Hamelin R.C."/>
            <person name="Kema G.H.J."/>
            <person name="Lawrence C."/>
            <person name="Scott J.A."/>
            <person name="Spatafora J.W."/>
            <person name="Turgeon B.G."/>
            <person name="de Wit P.J.G.M."/>
            <person name="Zhong S."/>
            <person name="Goodwin S.B."/>
            <person name="Grigoriev I.V."/>
        </authorList>
    </citation>
    <scope>NUCLEOTIDE SEQUENCE [LARGE SCALE GENOMIC DNA]</scope>
    <source>
        <strain evidence="5 6">UAMH 10762</strain>
    </source>
</reference>
<dbReference type="GO" id="GO:0008477">
    <property type="term" value="F:purine nucleosidase activity"/>
    <property type="evidence" value="ECO:0007669"/>
    <property type="project" value="TreeGrafter"/>
</dbReference>
<dbReference type="Gene3D" id="3.90.245.10">
    <property type="entry name" value="Ribonucleoside hydrolase-like"/>
    <property type="match status" value="1"/>
</dbReference>
<dbReference type="GO" id="GO:0008655">
    <property type="term" value="P:pyrimidine-containing compound salvage"/>
    <property type="evidence" value="ECO:0007669"/>
    <property type="project" value="EnsemblFungi"/>
</dbReference>
<dbReference type="AlphaFoldDB" id="M2NMY9"/>
<dbReference type="GeneID" id="19107315"/>
<dbReference type="GO" id="GO:0019358">
    <property type="term" value="P:nicotinate nucleotide salvage"/>
    <property type="evidence" value="ECO:0007669"/>
    <property type="project" value="EnsemblFungi"/>
</dbReference>
<name>M2NMY9_BAUPA</name>
<dbReference type="eggNOG" id="KOG2938">
    <property type="taxonomic scope" value="Eukaryota"/>
</dbReference>
<dbReference type="GO" id="GO:0070636">
    <property type="term" value="F:nicotinic acid riboside hydrolase activity"/>
    <property type="evidence" value="ECO:0007669"/>
    <property type="project" value="EnsemblFungi"/>
</dbReference>
<dbReference type="GO" id="GO:0005829">
    <property type="term" value="C:cytosol"/>
    <property type="evidence" value="ECO:0007669"/>
    <property type="project" value="TreeGrafter"/>
</dbReference>
<dbReference type="InterPro" id="IPR001910">
    <property type="entry name" value="Inosine/uridine_hydrolase_dom"/>
</dbReference>
<dbReference type="HOGENOM" id="CLU_036838_2_0_1"/>